<name>A0A428N350_9BACI</name>
<reference evidence="1 2" key="1">
    <citation type="submission" date="2018-10" db="EMBL/GenBank/DDBJ databases">
        <title>Draft genome sequence of Bacillus salarius IM0101, isolated from a hypersaline soil in Inner Mongolia, China.</title>
        <authorList>
            <person name="Yamprayoonswat W."/>
            <person name="Boonvisut S."/>
            <person name="Jumpathong W."/>
            <person name="Sittihan S."/>
            <person name="Ruangsuj P."/>
            <person name="Wanthongcharoen S."/>
            <person name="Thongpramul N."/>
            <person name="Pimmason S."/>
            <person name="Yu B."/>
            <person name="Yasawong M."/>
        </authorList>
    </citation>
    <scope>NUCLEOTIDE SEQUENCE [LARGE SCALE GENOMIC DNA]</scope>
    <source>
        <strain evidence="1 2">IM0101</strain>
    </source>
</reference>
<dbReference type="RefSeq" id="WP_125556383.1">
    <property type="nucleotide sequence ID" value="NZ_RBVX01000012.1"/>
</dbReference>
<dbReference type="AlphaFoldDB" id="A0A428N350"/>
<comment type="caution">
    <text evidence="1">The sequence shown here is derived from an EMBL/GenBank/DDBJ whole genome shotgun (WGS) entry which is preliminary data.</text>
</comment>
<dbReference type="InterPro" id="IPR012543">
    <property type="entry name" value="DUF1694"/>
</dbReference>
<evidence type="ECO:0000313" key="1">
    <source>
        <dbReference type="EMBL" id="RSL32756.1"/>
    </source>
</evidence>
<dbReference type="PIRSF" id="PIRSF034303">
    <property type="entry name" value="DUF1694"/>
    <property type="match status" value="1"/>
</dbReference>
<dbReference type="Pfam" id="PF07997">
    <property type="entry name" value="DUF1694"/>
    <property type="match status" value="1"/>
</dbReference>
<dbReference type="Proteomes" id="UP000275076">
    <property type="component" value="Unassembled WGS sequence"/>
</dbReference>
<dbReference type="Gene3D" id="3.30.1330.30">
    <property type="match status" value="1"/>
</dbReference>
<dbReference type="InterPro" id="IPR029064">
    <property type="entry name" value="Ribosomal_eL30-like_sf"/>
</dbReference>
<gene>
    <name evidence="1" type="ORF">D7Z54_13490</name>
</gene>
<dbReference type="OrthoDB" id="95278at2"/>
<dbReference type="EMBL" id="RBVX01000012">
    <property type="protein sequence ID" value="RSL32756.1"/>
    <property type="molecule type" value="Genomic_DNA"/>
</dbReference>
<sequence>MARKSVEDYIEEGIYGPRETKPDEKRRYLGTYRERILLALTKEQVMKKGTFPEVEEELKQNQDVIMVVNGKLGYKALSAYTKIASDYGVQAQRVTSIDKTSDVGLVVAKKYAIHRETIFIEENQEEDIEQPEKSPWWKRLLGIH</sequence>
<dbReference type="SUPFAM" id="SSF160515">
    <property type="entry name" value="YueI-like"/>
    <property type="match status" value="1"/>
</dbReference>
<evidence type="ECO:0000313" key="2">
    <source>
        <dbReference type="Proteomes" id="UP000275076"/>
    </source>
</evidence>
<keyword evidence="2" id="KW-1185">Reference proteome</keyword>
<proteinExistence type="predicted"/>
<protein>
    <submittedName>
        <fullName evidence="1">DUF1694 domain-containing protein</fullName>
    </submittedName>
</protein>
<organism evidence="1 2">
    <name type="scientific">Salibacterium salarium</name>
    <dbReference type="NCBI Taxonomy" id="284579"/>
    <lineage>
        <taxon>Bacteria</taxon>
        <taxon>Bacillati</taxon>
        <taxon>Bacillota</taxon>
        <taxon>Bacilli</taxon>
        <taxon>Bacillales</taxon>
        <taxon>Bacillaceae</taxon>
    </lineage>
</organism>
<accession>A0A428N350</accession>